<organism evidence="1 2">
    <name type="scientific">Polymorphospora rubra</name>
    <dbReference type="NCBI Taxonomy" id="338584"/>
    <lineage>
        <taxon>Bacteria</taxon>
        <taxon>Bacillati</taxon>
        <taxon>Actinomycetota</taxon>
        <taxon>Actinomycetes</taxon>
        <taxon>Micromonosporales</taxon>
        <taxon>Micromonosporaceae</taxon>
        <taxon>Polymorphospora</taxon>
    </lineage>
</organism>
<accession>A0A810MYE2</accession>
<dbReference type="InterPro" id="IPR027417">
    <property type="entry name" value="P-loop_NTPase"/>
</dbReference>
<evidence type="ECO:0000313" key="1">
    <source>
        <dbReference type="EMBL" id="BCJ64613.1"/>
    </source>
</evidence>
<sequence length="180" mass="20453">MRRGLILYGAPATGKDTVTAELVNREPRLEHFRRLKLGRGRTSGYRMIDPRQANDLRRRVDAILWENSRYGATYLVDRPGLEQVWDANRVPVIHLGQVEAVEAITGDRGTGAAWTVVELYCRPAVLRDRIRFRATGDEEQRFAVIEQTPRLPNADIRIDTESVTAAVAATMIAQHMRIYL</sequence>
<gene>
    <name evidence="1" type="ORF">Prubr_16340</name>
</gene>
<dbReference type="AlphaFoldDB" id="A0A810MYE2"/>
<proteinExistence type="predicted"/>
<protein>
    <recommendedName>
        <fullName evidence="3">Kinase</fullName>
    </recommendedName>
</protein>
<dbReference type="Gene3D" id="3.40.50.300">
    <property type="entry name" value="P-loop containing nucleotide triphosphate hydrolases"/>
    <property type="match status" value="1"/>
</dbReference>
<dbReference type="Proteomes" id="UP000680866">
    <property type="component" value="Chromosome"/>
</dbReference>
<dbReference type="RefSeq" id="WP_212823164.1">
    <property type="nucleotide sequence ID" value="NZ_AP023359.1"/>
</dbReference>
<keyword evidence="2" id="KW-1185">Reference proteome</keyword>
<name>A0A810MYE2_9ACTN</name>
<dbReference type="SUPFAM" id="SSF52540">
    <property type="entry name" value="P-loop containing nucleoside triphosphate hydrolases"/>
    <property type="match status" value="1"/>
</dbReference>
<dbReference type="KEGG" id="pry:Prubr_16340"/>
<reference evidence="1" key="1">
    <citation type="submission" date="2020-08" db="EMBL/GenBank/DDBJ databases">
        <title>Whole genome shotgun sequence of Polymorphospora rubra NBRC 101157.</title>
        <authorList>
            <person name="Komaki H."/>
            <person name="Tamura T."/>
        </authorList>
    </citation>
    <scope>NUCLEOTIDE SEQUENCE</scope>
    <source>
        <strain evidence="1">NBRC 101157</strain>
    </source>
</reference>
<evidence type="ECO:0008006" key="3">
    <source>
        <dbReference type="Google" id="ProtNLM"/>
    </source>
</evidence>
<evidence type="ECO:0000313" key="2">
    <source>
        <dbReference type="Proteomes" id="UP000680866"/>
    </source>
</evidence>
<dbReference type="EMBL" id="AP023359">
    <property type="protein sequence ID" value="BCJ64613.1"/>
    <property type="molecule type" value="Genomic_DNA"/>
</dbReference>